<dbReference type="Gene3D" id="1.10.1330.10">
    <property type="entry name" value="Dockerin domain"/>
    <property type="match status" value="1"/>
</dbReference>
<dbReference type="InterPro" id="IPR008965">
    <property type="entry name" value="CBM2/CBM3_carb-bd_dom_sf"/>
</dbReference>
<dbReference type="SUPFAM" id="SSF49384">
    <property type="entry name" value="Carbohydrate-binding domain"/>
    <property type="match status" value="1"/>
</dbReference>
<dbReference type="SUPFAM" id="SSF63446">
    <property type="entry name" value="Type I dockerin domain"/>
    <property type="match status" value="1"/>
</dbReference>
<evidence type="ECO:0000313" key="3">
    <source>
        <dbReference type="EMBL" id="PZF71326.1"/>
    </source>
</evidence>
<dbReference type="PROSITE" id="PS00018">
    <property type="entry name" value="EF_HAND_1"/>
    <property type="match status" value="1"/>
</dbReference>
<feature type="signal peptide" evidence="1">
    <location>
        <begin position="1"/>
        <end position="19"/>
    </location>
</feature>
<dbReference type="EMBL" id="QKTW01000025">
    <property type="protein sequence ID" value="PZF71326.1"/>
    <property type="molecule type" value="Genomic_DNA"/>
</dbReference>
<dbReference type="GO" id="GO:0000272">
    <property type="term" value="P:polysaccharide catabolic process"/>
    <property type="evidence" value="ECO:0007669"/>
    <property type="project" value="InterPro"/>
</dbReference>
<dbReference type="AlphaFoldDB" id="A0A2W2BCD4"/>
<accession>A0A2W2BCD4</accession>
<keyword evidence="1" id="KW-0732">Signal</keyword>
<dbReference type="NCBIfam" id="TIGR04183">
    <property type="entry name" value="Por_Secre_tail"/>
    <property type="match status" value="1"/>
</dbReference>
<keyword evidence="4" id="KW-1185">Reference proteome</keyword>
<dbReference type="InterPro" id="IPR026444">
    <property type="entry name" value="Secre_tail"/>
</dbReference>
<dbReference type="Gene3D" id="2.60.40.680">
    <property type="match status" value="1"/>
</dbReference>
<feature type="chain" id="PRO_5016028460" description="Secretion system C-terminal sorting domain-containing protein" evidence="1">
    <location>
        <begin position="20"/>
        <end position="728"/>
    </location>
</feature>
<evidence type="ECO:0000256" key="1">
    <source>
        <dbReference type="SAM" id="SignalP"/>
    </source>
</evidence>
<organism evidence="3 4">
    <name type="scientific">Taibaiella soli</name>
    <dbReference type="NCBI Taxonomy" id="1649169"/>
    <lineage>
        <taxon>Bacteria</taxon>
        <taxon>Pseudomonadati</taxon>
        <taxon>Bacteroidota</taxon>
        <taxon>Chitinophagia</taxon>
        <taxon>Chitinophagales</taxon>
        <taxon>Chitinophagaceae</taxon>
        <taxon>Taibaiella</taxon>
    </lineage>
</organism>
<dbReference type="RefSeq" id="WP_111000471.1">
    <property type="nucleotide sequence ID" value="NZ_QKTW01000025.1"/>
</dbReference>
<gene>
    <name evidence="3" type="ORF">DN068_18700</name>
</gene>
<name>A0A2W2BCD4_9BACT</name>
<dbReference type="Proteomes" id="UP000248745">
    <property type="component" value="Unassembled WGS sequence"/>
</dbReference>
<comment type="caution">
    <text evidence="3">The sequence shown here is derived from an EMBL/GenBank/DDBJ whole genome shotgun (WGS) entry which is preliminary data.</text>
</comment>
<dbReference type="GO" id="GO:0030246">
    <property type="term" value="F:carbohydrate binding"/>
    <property type="evidence" value="ECO:0007669"/>
    <property type="project" value="InterPro"/>
</dbReference>
<dbReference type="OrthoDB" id="1490014at2"/>
<dbReference type="InterPro" id="IPR018247">
    <property type="entry name" value="EF_Hand_1_Ca_BS"/>
</dbReference>
<dbReference type="InterPro" id="IPR036439">
    <property type="entry name" value="Dockerin_dom_sf"/>
</dbReference>
<dbReference type="Pfam" id="PF18962">
    <property type="entry name" value="Por_Secre_tail"/>
    <property type="match status" value="1"/>
</dbReference>
<protein>
    <recommendedName>
        <fullName evidence="2">Secretion system C-terminal sorting domain-containing protein</fullName>
    </recommendedName>
</protein>
<sequence length="728" mass="77714">MKKLFLYLLCLGGSVVAHASHITGATLSYEYTGTGNIYRLHLRLAHECSPNSSTPYPTEYINLRSTSLGITNQVKALNVTSVDTLDKKYIFCPSVSSSCLSTSYTYGGISVYNYVDTVVLPSAPDWYMGWTEGTRNAGIVNLANAGSQNIYLEAFLNNSTAINSNPYTPSPLPVYLATNVLNTMPYPAADADGDSLHYDFITPMDAQGSLLSYASSYSLAQPFGSGSMTQVDQIAQTLKLKSNLVGRFDVAMRINEYRNGQLVGYSSSDWCTLITPNTVATTVPMPLPGTNFSVNTCPGQPNSVSITFHDSTATDSVFVDVTPPTMPGWTFTSSTASAMGTATTTITWTTPSSASPAALPSFFIDLRAHDLACSYMGAASYPLMVHLTQCTADSVWAGDANADYTVNMYDPLAIAVAYGQTGSIRPWASNSWIAQYAPNWTNFFAFGPNMKHADCNGDGTVNSADLTVVTTNYGQVHLRPGASQQRTTGVPDLYFDLTGISLMPGQTVSVPVKLGSSAINATNVYGLAASVKISGITLSAAPVITYNTSWLGTSSNTLSFTKAINNNQTDWAYARTDHQNITGEGTIAYLNFTVPANATVGQAVVFEFDNSKLIDNAGNAILAYNALSDTAHVSPLSVNTVHGAVQAATVVPNPVKNEATLQLSVARQQDLNIKIINTLGQTMWQQNATVSGTQNIAMPTGNLAAGLYMIVIKDEMSASPSVIRFVKE</sequence>
<evidence type="ECO:0000259" key="2">
    <source>
        <dbReference type="Pfam" id="PF18962"/>
    </source>
</evidence>
<proteinExistence type="predicted"/>
<feature type="domain" description="Secretion system C-terminal sorting" evidence="2">
    <location>
        <begin position="651"/>
        <end position="716"/>
    </location>
</feature>
<reference evidence="3 4" key="1">
    <citation type="submission" date="2018-06" db="EMBL/GenBank/DDBJ databases">
        <title>Mucibacter soli gen. nov., sp. nov., a new member of the family Chitinophagaceae producing mucin.</title>
        <authorList>
            <person name="Kim M.-K."/>
            <person name="Park S."/>
            <person name="Kim T.-S."/>
            <person name="Joung Y."/>
            <person name="Han J.-H."/>
            <person name="Kim S.B."/>
        </authorList>
    </citation>
    <scope>NUCLEOTIDE SEQUENCE [LARGE SCALE GENOMIC DNA]</scope>
    <source>
        <strain evidence="3 4">R1-15</strain>
    </source>
</reference>
<evidence type="ECO:0000313" key="4">
    <source>
        <dbReference type="Proteomes" id="UP000248745"/>
    </source>
</evidence>